<dbReference type="OrthoDB" id="9788479at2"/>
<gene>
    <name evidence="1" type="ORF">FDP25_10305</name>
</gene>
<organism evidence="1 2">
    <name type="scientific">Roseovarius bejariae</name>
    <dbReference type="NCBI Taxonomy" id="2576383"/>
    <lineage>
        <taxon>Bacteria</taxon>
        <taxon>Pseudomonadati</taxon>
        <taxon>Pseudomonadota</taxon>
        <taxon>Alphaproteobacteria</taxon>
        <taxon>Rhodobacterales</taxon>
        <taxon>Roseobacteraceae</taxon>
        <taxon>Roseovarius</taxon>
    </lineage>
</organism>
<dbReference type="EMBL" id="SZWE01000001">
    <property type="protein sequence ID" value="MRU15818.1"/>
    <property type="molecule type" value="Genomic_DNA"/>
</dbReference>
<reference evidence="1 2" key="1">
    <citation type="submission" date="2019-05" db="EMBL/GenBank/DDBJ databases">
        <title>Roseovarius bejariae sp. nov., a moderately halophylic bacterium isolated from a saline soil in Rambla Salada (Murcia).</title>
        <authorList>
            <person name="Castro D.J."/>
            <person name="Gomez-Altuve A."/>
            <person name="Reina J.C."/>
            <person name="Rodriguez M."/>
            <person name="Sampedro I."/>
            <person name="Llamas I."/>
            <person name="Martinez-Checa F."/>
        </authorList>
    </citation>
    <scope>NUCLEOTIDE SEQUENCE [LARGE SCALE GENOMIC DNA]</scope>
    <source>
        <strain evidence="1 2">A21</strain>
    </source>
</reference>
<dbReference type="Proteomes" id="UP000564704">
    <property type="component" value="Unassembled WGS sequence"/>
</dbReference>
<protein>
    <submittedName>
        <fullName evidence="1">Uncharacterized protein</fullName>
    </submittedName>
</protein>
<dbReference type="AlphaFoldDB" id="A0A844D3J0"/>
<name>A0A844D3J0_9RHOB</name>
<proteinExistence type="predicted"/>
<sequence>MSKLFVAGSLSIKHLHPKFLERLDNAIKSGLEIVVGDASGSDASIQRFLADRGVKNVVVYCSGATPRNNLGDWSVECVKSDAAEGTRAFYTAKDRRMAEAADFGLMVWDTKSTGTLNNVIELIRGGKKSVVFINKEKRFAMISEPQEIAELIKAMSPTAKDKAERKIGLSKALNSLTNEQFSLQL</sequence>
<keyword evidence="2" id="KW-1185">Reference proteome</keyword>
<comment type="caution">
    <text evidence="1">The sequence shown here is derived from an EMBL/GenBank/DDBJ whole genome shotgun (WGS) entry which is preliminary data.</text>
</comment>
<accession>A0A844D3J0</accession>
<evidence type="ECO:0000313" key="2">
    <source>
        <dbReference type="Proteomes" id="UP000564704"/>
    </source>
</evidence>
<dbReference type="RefSeq" id="WP_154151402.1">
    <property type="nucleotide sequence ID" value="NZ_SZWE01000001.1"/>
</dbReference>
<evidence type="ECO:0000313" key="1">
    <source>
        <dbReference type="EMBL" id="MRU15818.1"/>
    </source>
</evidence>